<dbReference type="EMBL" id="JAGGDJ010000015">
    <property type="protein sequence ID" value="MBO7746109.1"/>
    <property type="molecule type" value="Genomic_DNA"/>
</dbReference>
<comment type="caution">
    <text evidence="2">The sequence shown here is derived from an EMBL/GenBank/DDBJ whole genome shotgun (WGS) entry which is preliminary data.</text>
</comment>
<gene>
    <name evidence="2" type="ORF">I8J29_18015</name>
</gene>
<name>A0ABS3WCS6_9BACL</name>
<dbReference type="InterPro" id="IPR002575">
    <property type="entry name" value="Aminoglycoside_PTrfase"/>
</dbReference>
<accession>A0ABS3WCS6</accession>
<feature type="domain" description="Aminoglycoside phosphotransferase" evidence="1">
    <location>
        <begin position="27"/>
        <end position="249"/>
    </location>
</feature>
<keyword evidence="3" id="KW-1185">Reference proteome</keyword>
<reference evidence="2 3" key="1">
    <citation type="submission" date="2021-03" db="EMBL/GenBank/DDBJ databases">
        <title>Paenibacillus artemisicola MWE-103 whole genome sequence.</title>
        <authorList>
            <person name="Ham Y.J."/>
        </authorList>
    </citation>
    <scope>NUCLEOTIDE SEQUENCE [LARGE SCALE GENOMIC DNA]</scope>
    <source>
        <strain evidence="2 3">MWE-103</strain>
    </source>
</reference>
<dbReference type="SUPFAM" id="SSF56112">
    <property type="entry name" value="Protein kinase-like (PK-like)"/>
    <property type="match status" value="1"/>
</dbReference>
<dbReference type="Gene3D" id="3.30.200.20">
    <property type="entry name" value="Phosphorylase Kinase, domain 1"/>
    <property type="match status" value="1"/>
</dbReference>
<dbReference type="Pfam" id="PF01636">
    <property type="entry name" value="APH"/>
    <property type="match status" value="1"/>
</dbReference>
<organism evidence="2 3">
    <name type="scientific">Paenibacillus artemisiicola</name>
    <dbReference type="NCBI Taxonomy" id="1172618"/>
    <lineage>
        <taxon>Bacteria</taxon>
        <taxon>Bacillati</taxon>
        <taxon>Bacillota</taxon>
        <taxon>Bacilli</taxon>
        <taxon>Bacillales</taxon>
        <taxon>Paenibacillaceae</taxon>
        <taxon>Paenibacillus</taxon>
    </lineage>
</organism>
<evidence type="ECO:0000259" key="1">
    <source>
        <dbReference type="Pfam" id="PF01636"/>
    </source>
</evidence>
<dbReference type="InterPro" id="IPR051678">
    <property type="entry name" value="AGP_Transferase"/>
</dbReference>
<dbReference type="Proteomes" id="UP000670947">
    <property type="component" value="Unassembled WGS sequence"/>
</dbReference>
<evidence type="ECO:0000313" key="3">
    <source>
        <dbReference type="Proteomes" id="UP000670947"/>
    </source>
</evidence>
<sequence length="311" mass="33713">MIENLSAQALKWAAAAVAADAEVVAAKRLRGGTSSLVHALWIRAGNAEREYVLRLFNNAEWLREEPDAARHEAWCLETASALTGVKAPKLVAFDEAGDGCGMPAVLMTRLEGEVVLAPREMERWLDGLARALAALHAAEAGGGARWTHARYADAAKMDASAWSRVPDAWTQAARIALAPPPAYEPRFIHRDFHAANVLWSGGEVSGIVDWPNGCIGAPGLDVGHCRADLAQLHGPAAADAFLDAYRRHAGEAFAYHPYWDFVSLIDIAYWEPDVFGGWTELGAQGLTKALIVERLDDYVRGLLARTSARRA</sequence>
<protein>
    <submittedName>
        <fullName evidence="2">Aminoglycoside phosphotransferase family protein</fullName>
    </submittedName>
</protein>
<dbReference type="PANTHER" id="PTHR21310">
    <property type="entry name" value="AMINOGLYCOSIDE PHOSPHOTRANSFERASE-RELATED-RELATED"/>
    <property type="match status" value="1"/>
</dbReference>
<dbReference type="RefSeq" id="WP_208848906.1">
    <property type="nucleotide sequence ID" value="NZ_JAGGDJ010000015.1"/>
</dbReference>
<evidence type="ECO:0000313" key="2">
    <source>
        <dbReference type="EMBL" id="MBO7746109.1"/>
    </source>
</evidence>
<proteinExistence type="predicted"/>
<dbReference type="InterPro" id="IPR011009">
    <property type="entry name" value="Kinase-like_dom_sf"/>
</dbReference>
<dbReference type="Gene3D" id="3.90.1200.10">
    <property type="match status" value="1"/>
</dbReference>